<organism evidence="1 2">
    <name type="scientific">Stenotrophomonas maltophilia</name>
    <name type="common">Pseudomonas maltophilia</name>
    <name type="synonym">Xanthomonas maltophilia</name>
    <dbReference type="NCBI Taxonomy" id="40324"/>
    <lineage>
        <taxon>Bacteria</taxon>
        <taxon>Pseudomonadati</taxon>
        <taxon>Pseudomonadota</taxon>
        <taxon>Gammaproteobacteria</taxon>
        <taxon>Lysobacterales</taxon>
        <taxon>Lysobacteraceae</taxon>
        <taxon>Stenotrophomonas</taxon>
        <taxon>Stenotrophomonas maltophilia group</taxon>
    </lineage>
</organism>
<comment type="caution">
    <text evidence="1">The sequence shown here is derived from an EMBL/GenBank/DDBJ whole genome shotgun (WGS) entry which is preliminary data.</text>
</comment>
<dbReference type="AlphaFoldDB" id="A0A3S0QLM8"/>
<name>A0A3S0QLM8_STEMA</name>
<proteinExistence type="predicted"/>
<accession>A0A3S0QLM8</accession>
<evidence type="ECO:0000313" key="2">
    <source>
        <dbReference type="Proteomes" id="UP000271705"/>
    </source>
</evidence>
<dbReference type="Proteomes" id="UP000271705">
    <property type="component" value="Unassembled WGS sequence"/>
</dbReference>
<evidence type="ECO:0000313" key="1">
    <source>
        <dbReference type="EMBL" id="RTQ81749.1"/>
    </source>
</evidence>
<protein>
    <submittedName>
        <fullName evidence="1">Uncharacterized protein</fullName>
    </submittedName>
</protein>
<reference evidence="1 2" key="1">
    <citation type="submission" date="2018-12" db="EMBL/GenBank/DDBJ databases">
        <authorList>
            <person name="Kartti S."/>
            <person name="Manni A."/>
            <person name="Chemao El Fihri M.W."/>
            <person name="Laamarti M."/>
            <person name="Temsamani L."/>
            <person name="El Jamali J.E."/>
            <person name="Ouadghiri M."/>
            <person name="Ibrahimi A."/>
            <person name="Filati-Maltouf A."/>
        </authorList>
    </citation>
    <scope>NUCLEOTIDE SEQUENCE [LARGE SCALE GENOMIC DNA]</scope>
    <source>
        <strain evidence="1 2">MDMC339</strain>
    </source>
</reference>
<dbReference type="RefSeq" id="WP_148105818.1">
    <property type="nucleotide sequence ID" value="NZ_RXLZ01000124.1"/>
</dbReference>
<sequence>MTDTESKTVSQTLGCPAGQTGSIVQTRQEQRNQARFAYCPAPTGSPAWSGWSGWSDWTPITGWATTSNTCVSSKSYAWKLVKHEGDILNSGMMCTSASYTYNGATVPGSSIPSCSAAVEGQTYLYRLTRAACPPVFMPGVSIDTYQCVGQ</sequence>
<dbReference type="EMBL" id="RXLZ01000124">
    <property type="protein sequence ID" value="RTQ81749.1"/>
    <property type="molecule type" value="Genomic_DNA"/>
</dbReference>
<gene>
    <name evidence="1" type="ORF">EKL94_21935</name>
</gene>